<protein>
    <recommendedName>
        <fullName evidence="4">Protein kinase domain-containing protein</fullName>
    </recommendedName>
</protein>
<gene>
    <name evidence="2" type="ORF">POM88_033380</name>
</gene>
<evidence type="ECO:0008006" key="4">
    <source>
        <dbReference type="Google" id="ProtNLM"/>
    </source>
</evidence>
<evidence type="ECO:0000256" key="1">
    <source>
        <dbReference type="SAM" id="MobiDB-lite"/>
    </source>
</evidence>
<organism evidence="2 3">
    <name type="scientific">Heracleum sosnowskyi</name>
    <dbReference type="NCBI Taxonomy" id="360622"/>
    <lineage>
        <taxon>Eukaryota</taxon>
        <taxon>Viridiplantae</taxon>
        <taxon>Streptophyta</taxon>
        <taxon>Embryophyta</taxon>
        <taxon>Tracheophyta</taxon>
        <taxon>Spermatophyta</taxon>
        <taxon>Magnoliopsida</taxon>
        <taxon>eudicotyledons</taxon>
        <taxon>Gunneridae</taxon>
        <taxon>Pentapetalae</taxon>
        <taxon>asterids</taxon>
        <taxon>campanulids</taxon>
        <taxon>Apiales</taxon>
        <taxon>Apiaceae</taxon>
        <taxon>Apioideae</taxon>
        <taxon>apioid superclade</taxon>
        <taxon>Tordylieae</taxon>
        <taxon>Tordyliinae</taxon>
        <taxon>Heracleum</taxon>
    </lineage>
</organism>
<dbReference type="Proteomes" id="UP001237642">
    <property type="component" value="Unassembled WGS sequence"/>
</dbReference>
<name>A0AAD8I360_9APIA</name>
<comment type="caution">
    <text evidence="2">The sequence shown here is derived from an EMBL/GenBank/DDBJ whole genome shotgun (WGS) entry which is preliminary data.</text>
</comment>
<keyword evidence="3" id="KW-1185">Reference proteome</keyword>
<feature type="compositionally biased region" description="Polar residues" evidence="1">
    <location>
        <begin position="205"/>
        <end position="214"/>
    </location>
</feature>
<dbReference type="EMBL" id="JAUIZM010000007">
    <property type="protein sequence ID" value="KAK1377187.1"/>
    <property type="molecule type" value="Genomic_DNA"/>
</dbReference>
<dbReference type="AlphaFoldDB" id="A0AAD8I360"/>
<reference evidence="2" key="1">
    <citation type="submission" date="2023-02" db="EMBL/GenBank/DDBJ databases">
        <title>Genome of toxic invasive species Heracleum sosnowskyi carries increased number of genes despite the absence of recent whole-genome duplications.</title>
        <authorList>
            <person name="Schelkunov M."/>
            <person name="Shtratnikova V."/>
            <person name="Makarenko M."/>
            <person name="Klepikova A."/>
            <person name="Omelchenko D."/>
            <person name="Novikova G."/>
            <person name="Obukhova E."/>
            <person name="Bogdanov V."/>
            <person name="Penin A."/>
            <person name="Logacheva M."/>
        </authorList>
    </citation>
    <scope>NUCLEOTIDE SEQUENCE</scope>
    <source>
        <strain evidence="2">Hsosn_3</strain>
        <tissue evidence="2">Leaf</tissue>
    </source>
</reference>
<reference evidence="2" key="2">
    <citation type="submission" date="2023-05" db="EMBL/GenBank/DDBJ databases">
        <authorList>
            <person name="Schelkunov M.I."/>
        </authorList>
    </citation>
    <scope>NUCLEOTIDE SEQUENCE</scope>
    <source>
        <strain evidence="2">Hsosn_3</strain>
        <tissue evidence="2">Leaf</tissue>
    </source>
</reference>
<proteinExistence type="predicted"/>
<feature type="region of interest" description="Disordered" evidence="1">
    <location>
        <begin position="194"/>
        <end position="214"/>
    </location>
</feature>
<evidence type="ECO:0000313" key="3">
    <source>
        <dbReference type="Proteomes" id="UP001237642"/>
    </source>
</evidence>
<evidence type="ECO:0000313" key="2">
    <source>
        <dbReference type="EMBL" id="KAK1377187.1"/>
    </source>
</evidence>
<sequence>MYIFGRHHGELNPSNILLKASNSSSEGNVQAKVTAFGVTPIKSSIYRTKSGNQNGEILFAMLGFELLTGKVPFEDDYLQGDKMPDAPPLVDYCDIETGYLNKFSEAGTPSLDSISQSPFQIFAYKLVEKEKTSSSLKEKGWDLANESFLTGIRGQILKEDVDDNIFLQENDQSPLHTETFDNKVLPTSEIPEKDMLTTHEPGSTCLENQEKTSQPTMTVAKFPLQTIQEKIIDIGQQLKARVLLQS</sequence>
<accession>A0AAD8I360</accession>